<dbReference type="STRING" id="178035.A0A154NYN0"/>
<dbReference type="AlphaFoldDB" id="A0A154NYN0"/>
<protein>
    <submittedName>
        <fullName evidence="2">Uncharacterized protein</fullName>
    </submittedName>
</protein>
<evidence type="ECO:0000313" key="2">
    <source>
        <dbReference type="EMBL" id="KZC04184.1"/>
    </source>
</evidence>
<organism evidence="2 3">
    <name type="scientific">Dufourea novaeangliae</name>
    <name type="common">Sweat bee</name>
    <dbReference type="NCBI Taxonomy" id="178035"/>
    <lineage>
        <taxon>Eukaryota</taxon>
        <taxon>Metazoa</taxon>
        <taxon>Ecdysozoa</taxon>
        <taxon>Arthropoda</taxon>
        <taxon>Hexapoda</taxon>
        <taxon>Insecta</taxon>
        <taxon>Pterygota</taxon>
        <taxon>Neoptera</taxon>
        <taxon>Endopterygota</taxon>
        <taxon>Hymenoptera</taxon>
        <taxon>Apocrita</taxon>
        <taxon>Aculeata</taxon>
        <taxon>Apoidea</taxon>
        <taxon>Anthophila</taxon>
        <taxon>Halictidae</taxon>
        <taxon>Rophitinae</taxon>
        <taxon>Dufourea</taxon>
    </lineage>
</organism>
<keyword evidence="1" id="KW-1133">Transmembrane helix</keyword>
<sequence>MNHNGTKVHTSEETICSFSNSTKYLKNMSIDFSYIFTACYALQFNFGKGGDKIFTQYLKTNYNRTEILWPTLECRYDILHDSTNDTQFEIKLDENTLYNNMSTESKYCILIIFRDIRCNSNTLWKSEHSCKVHEDQTNIPTVNTEIYIYTYFYWTISVISLIICIILVMVCLMYARDIYCMQGKRFCIIVGKNKIQKINAKSNKSNILKNKKETVRNTTDDFNTDIVLLYSKGSESYMTLMAEFRGVLGTACQCSIHDWYNATDCNHVAEIGGADWFAEMLNRGSRVIWVDTPTVRSLITRRFKKDLSDENNEHHDFMEISDFRDIAFPIIFDLAKRNVEHSMLQQAKHFIVRLKGYESCEDENDPFVDLSPHTRYIIPQDLNILCSEL</sequence>
<accession>A0A154NYN0</accession>
<keyword evidence="1" id="KW-0472">Membrane</keyword>
<feature type="transmembrane region" description="Helical" evidence="1">
    <location>
        <begin position="151"/>
        <end position="175"/>
    </location>
</feature>
<name>A0A154NYN0_DUFNO</name>
<keyword evidence="1" id="KW-0812">Transmembrane</keyword>
<reference evidence="2 3" key="1">
    <citation type="submission" date="2015-07" db="EMBL/GenBank/DDBJ databases">
        <title>The genome of Dufourea novaeangliae.</title>
        <authorList>
            <person name="Pan H."/>
            <person name="Kapheim K."/>
        </authorList>
    </citation>
    <scope>NUCLEOTIDE SEQUENCE [LARGE SCALE GENOMIC DNA]</scope>
    <source>
        <strain evidence="2">0120121106</strain>
        <tissue evidence="2">Whole body</tissue>
    </source>
</reference>
<keyword evidence="3" id="KW-1185">Reference proteome</keyword>
<evidence type="ECO:0000256" key="1">
    <source>
        <dbReference type="SAM" id="Phobius"/>
    </source>
</evidence>
<dbReference type="Gene3D" id="3.40.50.11530">
    <property type="match status" value="1"/>
</dbReference>
<dbReference type="OrthoDB" id="8611351at2759"/>
<evidence type="ECO:0000313" key="3">
    <source>
        <dbReference type="Proteomes" id="UP000076502"/>
    </source>
</evidence>
<proteinExistence type="predicted"/>
<dbReference type="EMBL" id="KQ434777">
    <property type="protein sequence ID" value="KZC04184.1"/>
    <property type="molecule type" value="Genomic_DNA"/>
</dbReference>
<gene>
    <name evidence="2" type="ORF">WN55_02073</name>
</gene>
<dbReference type="Proteomes" id="UP000076502">
    <property type="component" value="Unassembled WGS sequence"/>
</dbReference>